<evidence type="ECO:0000313" key="3">
    <source>
        <dbReference type="Proteomes" id="UP000269945"/>
    </source>
</evidence>
<reference evidence="2 3" key="1">
    <citation type="submission" date="2018-10" db="EMBL/GenBank/DDBJ databases">
        <authorList>
            <person name="Ekblom R."/>
            <person name="Jareborg N."/>
        </authorList>
    </citation>
    <scope>NUCLEOTIDE SEQUENCE [LARGE SCALE GENOMIC DNA]</scope>
    <source>
        <tissue evidence="2">Muscle</tissue>
    </source>
</reference>
<dbReference type="Proteomes" id="UP000269945">
    <property type="component" value="Unassembled WGS sequence"/>
</dbReference>
<evidence type="ECO:0000256" key="1">
    <source>
        <dbReference type="SAM" id="MobiDB-lite"/>
    </source>
</evidence>
<organism evidence="2 3">
    <name type="scientific">Gulo gulo</name>
    <name type="common">Wolverine</name>
    <name type="synonym">Gluton</name>
    <dbReference type="NCBI Taxonomy" id="48420"/>
    <lineage>
        <taxon>Eukaryota</taxon>
        <taxon>Metazoa</taxon>
        <taxon>Chordata</taxon>
        <taxon>Craniata</taxon>
        <taxon>Vertebrata</taxon>
        <taxon>Euteleostomi</taxon>
        <taxon>Mammalia</taxon>
        <taxon>Eutheria</taxon>
        <taxon>Laurasiatheria</taxon>
        <taxon>Carnivora</taxon>
        <taxon>Caniformia</taxon>
        <taxon>Musteloidea</taxon>
        <taxon>Mustelidae</taxon>
        <taxon>Guloninae</taxon>
        <taxon>Gulo</taxon>
    </lineage>
</organism>
<gene>
    <name evidence="2" type="ORF">BN2614_LOCUS2</name>
</gene>
<protein>
    <submittedName>
        <fullName evidence="2">Uncharacterized protein</fullName>
    </submittedName>
</protein>
<dbReference type="AlphaFoldDB" id="A0A9X9LJB0"/>
<keyword evidence="3" id="KW-1185">Reference proteome</keyword>
<sequence>MPSARVDKCSQSRCMIMGPNLVSTPKFLKKRPKGTDTTPYHGRLVQ</sequence>
<dbReference type="EMBL" id="CYRY02005194">
    <property type="protein sequence ID" value="VCW69646.1"/>
    <property type="molecule type" value="Genomic_DNA"/>
</dbReference>
<accession>A0A9X9LJB0</accession>
<evidence type="ECO:0000313" key="2">
    <source>
        <dbReference type="EMBL" id="VCW69646.1"/>
    </source>
</evidence>
<proteinExistence type="predicted"/>
<name>A0A9X9LJB0_GULGU</name>
<feature type="region of interest" description="Disordered" evidence="1">
    <location>
        <begin position="25"/>
        <end position="46"/>
    </location>
</feature>
<comment type="caution">
    <text evidence="2">The sequence shown here is derived from an EMBL/GenBank/DDBJ whole genome shotgun (WGS) entry which is preliminary data.</text>
</comment>